<gene>
    <name evidence="1" type="ORF">B0H22_103211</name>
    <name evidence="2" type="ORF">EDD83_04600</name>
</gene>
<name>A0A315A1A8_9EURY</name>
<evidence type="ECO:0000313" key="3">
    <source>
        <dbReference type="Proteomes" id="UP000251060"/>
    </source>
</evidence>
<sequence length="90" mass="10644">MNTKPIATDESYRILDNQFWYNDCSFIDLIKNKESIVVNIDDLGVRELRHSEDGNDSRTTLSYKFSNKDDRDWWIENRGKKVTIELLSVN</sequence>
<reference evidence="2 4" key="2">
    <citation type="submission" date="2018-10" db="EMBL/GenBank/DDBJ databases">
        <title>Cultivation of a novel Methanohalophilus strain from Kebrit Deep of the Red Sea and a genomic comparison of members of the genus Methanohalophilus.</title>
        <authorList>
            <person name="Guan Y."/>
            <person name="Ngugi D.K."/>
            <person name="Stingl U."/>
        </authorList>
    </citation>
    <scope>NUCLEOTIDE SEQUENCE [LARGE SCALE GENOMIC DNA]</scope>
    <source>
        <strain evidence="2 4">DSM 10369</strain>
    </source>
</reference>
<organism evidence="1 3">
    <name type="scientific">Methanohalophilus euhalobius</name>
    <dbReference type="NCBI Taxonomy" id="51203"/>
    <lineage>
        <taxon>Archaea</taxon>
        <taxon>Methanobacteriati</taxon>
        <taxon>Methanobacteriota</taxon>
        <taxon>Stenosarchaea group</taxon>
        <taxon>Methanomicrobia</taxon>
        <taxon>Methanosarcinales</taxon>
        <taxon>Methanosarcinaceae</taxon>
        <taxon>Methanohalophilus</taxon>
    </lineage>
</organism>
<reference evidence="1 3" key="1">
    <citation type="submission" date="2018-02" db="EMBL/GenBank/DDBJ databases">
        <title>Subsurface microbial communities from deep shales in Ohio and West Virginia, USA.</title>
        <authorList>
            <person name="Wrighton K."/>
        </authorList>
    </citation>
    <scope>NUCLEOTIDE SEQUENCE [LARGE SCALE GENOMIC DNA]</scope>
    <source>
        <strain evidence="1 3">DSM 10369</strain>
    </source>
</reference>
<dbReference type="AlphaFoldDB" id="A0A315A1A8"/>
<dbReference type="EMBL" id="PVBU01000003">
    <property type="protein sequence ID" value="PQV43198.1"/>
    <property type="molecule type" value="Genomic_DNA"/>
</dbReference>
<dbReference type="Proteomes" id="UP000273978">
    <property type="component" value="Unassembled WGS sequence"/>
</dbReference>
<dbReference type="Proteomes" id="UP000251060">
    <property type="component" value="Unassembled WGS sequence"/>
</dbReference>
<accession>A0A315A1A8</accession>
<evidence type="ECO:0000313" key="4">
    <source>
        <dbReference type="Proteomes" id="UP000273978"/>
    </source>
</evidence>
<protein>
    <submittedName>
        <fullName evidence="1">Uncharacterized protein</fullName>
    </submittedName>
</protein>
<dbReference type="RefSeq" id="WP_105460339.1">
    <property type="nucleotide sequence ID" value="NZ_PVBU01000003.1"/>
</dbReference>
<comment type="caution">
    <text evidence="1">The sequence shown here is derived from an EMBL/GenBank/DDBJ whole genome shotgun (WGS) entry which is preliminary data.</text>
</comment>
<proteinExistence type="predicted"/>
<evidence type="ECO:0000313" key="2">
    <source>
        <dbReference type="EMBL" id="RNI09246.1"/>
    </source>
</evidence>
<dbReference type="EMBL" id="RJJF01000015">
    <property type="protein sequence ID" value="RNI09246.1"/>
    <property type="molecule type" value="Genomic_DNA"/>
</dbReference>
<evidence type="ECO:0000313" key="1">
    <source>
        <dbReference type="EMBL" id="PQV43198.1"/>
    </source>
</evidence>